<dbReference type="AlphaFoldDB" id="A0A0F6U4P7"/>
<keyword evidence="1" id="KW-0157">Chromophore</keyword>
<accession>A0A0F6U4P7</accession>
<dbReference type="InterPro" id="IPR015233">
    <property type="entry name" value="Orange_carotenoid-bd_N"/>
</dbReference>
<keyword evidence="1" id="KW-0605">Phycobilisome</keyword>
<dbReference type="Gene3D" id="1.10.2090.10">
    <property type="entry name" value="Orange carotenoid-binding protein, N-terminal domain"/>
    <property type="match status" value="1"/>
</dbReference>
<dbReference type="PATRIC" id="fig|1641812.3.peg.2530"/>
<dbReference type="GO" id="GO:0016037">
    <property type="term" value="P:light absorption"/>
    <property type="evidence" value="ECO:0007669"/>
    <property type="project" value="UniProtKB-UniRule"/>
</dbReference>
<evidence type="ECO:0000256" key="1">
    <source>
        <dbReference type="PROSITE-ProRule" id="PRU01109"/>
    </source>
</evidence>
<dbReference type="GO" id="GO:0030089">
    <property type="term" value="C:phycobilisome"/>
    <property type="evidence" value="ECO:0007669"/>
    <property type="project" value="UniProtKB-UniRule"/>
</dbReference>
<evidence type="ECO:0000259" key="2">
    <source>
        <dbReference type="PROSITE" id="PS51773"/>
    </source>
</evidence>
<comment type="similarity">
    <text evidence="1">Belongs to the orange carotenoid-binding protein family.</text>
</comment>
<reference evidence="3 4" key="1">
    <citation type="journal article" date="2015" name="Genome Announc.">
        <title>Complete Genome Sequence of Microcystis aeruginosa NIES-2549, a Bloom-Forming Cyanobacterium from Lake Kasumigaura, Japan.</title>
        <authorList>
            <person name="Yamaguchi H."/>
            <person name="Suzuki S."/>
            <person name="Tanabe Y."/>
            <person name="Osana Y."/>
            <person name="Shimura Y."/>
            <person name="Ishida K."/>
            <person name="Kawachi M."/>
        </authorList>
    </citation>
    <scope>NUCLEOTIDE SEQUENCE [LARGE SCALE GENOMIC DNA]</scope>
    <source>
        <strain evidence="3 4">NIES-2549</strain>
    </source>
</reference>
<dbReference type="RefSeq" id="WP_046662265.1">
    <property type="nucleotide sequence ID" value="NZ_CP011304.1"/>
</dbReference>
<dbReference type="GO" id="GO:0031404">
    <property type="term" value="F:chloride ion binding"/>
    <property type="evidence" value="ECO:0007669"/>
    <property type="project" value="InterPro"/>
</dbReference>
<dbReference type="Pfam" id="PF09150">
    <property type="entry name" value="Carot_N"/>
    <property type="match status" value="1"/>
</dbReference>
<evidence type="ECO:0000313" key="4">
    <source>
        <dbReference type="Proteomes" id="UP000034103"/>
    </source>
</evidence>
<dbReference type="HOGENOM" id="CLU_075069_2_0_3"/>
<keyword evidence="1" id="KW-0793">Thylakoid</keyword>
<dbReference type="SUPFAM" id="SSF81930">
    <property type="entry name" value="Orange carotenoid protein, N-terminal domain"/>
    <property type="match status" value="1"/>
</dbReference>
<proteinExistence type="inferred from homology"/>
<dbReference type="PROSITE" id="PS51773">
    <property type="entry name" value="OCP_N"/>
    <property type="match status" value="1"/>
</dbReference>
<dbReference type="InterPro" id="IPR036917">
    <property type="entry name" value="Orange_carotenoid-bd_N_sf"/>
</dbReference>
<feature type="domain" description="OCP N-terminal" evidence="2">
    <location>
        <begin position="12"/>
        <end position="161"/>
    </location>
</feature>
<protein>
    <recommendedName>
        <fullName evidence="2">OCP N-terminal domain-containing protein</fullName>
    </recommendedName>
</protein>
<dbReference type="Proteomes" id="UP000034103">
    <property type="component" value="Chromosome"/>
</dbReference>
<sequence>MVYTASAFNTLAIDVPSTTAQYKSLNTDDKLAVLWFAYTEMGRSITPAAPGAARLQFAEGLLSQIKAMSHSEQLETMRDLVKKVSNPITRSYGVLSVNTKLAFWYQLAEMMKEGTVVPVPANYKMTREANIVLTALQRLDFSQQITVLRNAVVDMGVDPLA</sequence>
<evidence type="ECO:0000313" key="3">
    <source>
        <dbReference type="EMBL" id="AKE64791.1"/>
    </source>
</evidence>
<keyword evidence="1" id="KW-0472">Membrane</keyword>
<name>A0A0F6U4P7_MICAE</name>
<keyword evidence="1" id="KW-0042">Antenna complex</keyword>
<dbReference type="EMBL" id="CP011304">
    <property type="protein sequence ID" value="AKE64791.1"/>
    <property type="molecule type" value="Genomic_DNA"/>
</dbReference>
<gene>
    <name evidence="3" type="ORF">MYAER_2447</name>
</gene>
<organism evidence="3 4">
    <name type="scientific">Microcystis aeruginosa NIES-2549</name>
    <dbReference type="NCBI Taxonomy" id="1641812"/>
    <lineage>
        <taxon>Bacteria</taxon>
        <taxon>Bacillati</taxon>
        <taxon>Cyanobacteriota</taxon>
        <taxon>Cyanophyceae</taxon>
        <taxon>Oscillatoriophycideae</taxon>
        <taxon>Chroococcales</taxon>
        <taxon>Microcystaceae</taxon>
        <taxon>Microcystis</taxon>
    </lineage>
</organism>